<comment type="caution">
    <text evidence="1">The sequence shown here is derived from an EMBL/GenBank/DDBJ whole genome shotgun (WGS) entry which is preliminary data.</text>
</comment>
<evidence type="ECO:0000313" key="1">
    <source>
        <dbReference type="EMBL" id="GAA3385808.1"/>
    </source>
</evidence>
<dbReference type="InterPro" id="IPR009351">
    <property type="entry name" value="AlkZ-like"/>
</dbReference>
<dbReference type="PANTHER" id="PTHR38479">
    <property type="entry name" value="LMO0824 PROTEIN"/>
    <property type="match status" value="1"/>
</dbReference>
<evidence type="ECO:0008006" key="3">
    <source>
        <dbReference type="Google" id="ProtNLM"/>
    </source>
</evidence>
<reference evidence="2" key="1">
    <citation type="journal article" date="2019" name="Int. J. Syst. Evol. Microbiol.">
        <title>The Global Catalogue of Microorganisms (GCM) 10K type strain sequencing project: providing services to taxonomists for standard genome sequencing and annotation.</title>
        <authorList>
            <consortium name="The Broad Institute Genomics Platform"/>
            <consortium name="The Broad Institute Genome Sequencing Center for Infectious Disease"/>
            <person name="Wu L."/>
            <person name="Ma J."/>
        </authorList>
    </citation>
    <scope>NUCLEOTIDE SEQUENCE [LARGE SCALE GENOMIC DNA]</scope>
    <source>
        <strain evidence="2">JCM 9458</strain>
    </source>
</reference>
<protein>
    <recommendedName>
        <fullName evidence="3">Winged helix DNA-binding domain-containing protein</fullName>
    </recommendedName>
</protein>
<gene>
    <name evidence="1" type="ORF">GCM10020369_20780</name>
</gene>
<name>A0ABP6SVX7_9ACTN</name>
<accession>A0ABP6SVX7</accession>
<dbReference type="EMBL" id="BAAAYN010000012">
    <property type="protein sequence ID" value="GAA3385808.1"/>
    <property type="molecule type" value="Genomic_DNA"/>
</dbReference>
<proteinExistence type="predicted"/>
<dbReference type="RefSeq" id="WP_345727809.1">
    <property type="nucleotide sequence ID" value="NZ_BAAAYN010000012.1"/>
</dbReference>
<dbReference type="Pfam" id="PF06224">
    <property type="entry name" value="AlkZ-like"/>
    <property type="match status" value="1"/>
</dbReference>
<dbReference type="Proteomes" id="UP001501676">
    <property type="component" value="Unassembled WGS sequence"/>
</dbReference>
<keyword evidence="2" id="KW-1185">Reference proteome</keyword>
<sequence>MADLSRLRAESQLLGAERATDTAGVVARLGALQAQDLAATALAVRARTSGLTADQVDLDGEGFVRTWLMRGTLHAVAADDAGWMLDLLGPVNRAKGARRRTQLGLDDELCERAVEVLPAVLADGPLGRAEVVSRLASHGVEISPDGQAAPHLLGYAASRGVLCLGPELGRGKATYRLLEASSELSREEALAELARRYLRGHQPAGPADFAAWSGLSARDAKAAFASLDSEIVPLGPFWTLGAAAEVPSPGSIRLVGHFDPYLLGYADKTAVVPSEYVARVRTGGGFVTPTVLVDGEAVAIWRQKGAALTVEPFEPLADDVRAAVEAEVTDIGRFLDTPVRLQMGHGHLGDAN</sequence>
<evidence type="ECO:0000313" key="2">
    <source>
        <dbReference type="Proteomes" id="UP001501676"/>
    </source>
</evidence>
<organism evidence="1 2">
    <name type="scientific">Cryptosporangium minutisporangium</name>
    <dbReference type="NCBI Taxonomy" id="113569"/>
    <lineage>
        <taxon>Bacteria</taxon>
        <taxon>Bacillati</taxon>
        <taxon>Actinomycetota</taxon>
        <taxon>Actinomycetes</taxon>
        <taxon>Cryptosporangiales</taxon>
        <taxon>Cryptosporangiaceae</taxon>
        <taxon>Cryptosporangium</taxon>
    </lineage>
</organism>
<dbReference type="PANTHER" id="PTHR38479:SF2">
    <property type="entry name" value="WINGED HELIX DNA-BINDING DOMAIN-CONTAINING PROTEIN"/>
    <property type="match status" value="1"/>
</dbReference>